<sequence>MADHRVTRAGRHSYATRSNRIRTIRTPGGRHVAQKIVKTTKGPRCSDCKNALPGIKHLKSSAYKNLKKRERTVSRAYGGSCCAGCVKQRIVRAFLLEEQKAVKKLLAERASKKKNALNFIVATDPTSTEMIGRRFLLTLLLSVVLLSSWSVSPAAAEQVAKNVVVEYQPNEKKNGLGKIFDWGLAKVEQLYDGVKVSDLLSAFVTKCDHLIHIMVHSLKDMTLSYTDLHQKEVERLKRFDVEFKDLVKLRNKIDRKCMYATNVDDRSACVDKGININAKIIDLKNRRLKSIKTIDWYKGQIEWCASYNNWFC</sequence>
<dbReference type="EMBL" id="JALLPJ020000795">
    <property type="protein sequence ID" value="KAL3782748.1"/>
    <property type="molecule type" value="Genomic_DNA"/>
</dbReference>
<name>A0ABD3P5P8_9STRA</name>
<evidence type="ECO:0000256" key="2">
    <source>
        <dbReference type="ARBA" id="ARBA00022980"/>
    </source>
</evidence>
<evidence type="ECO:0000256" key="1">
    <source>
        <dbReference type="ARBA" id="ARBA00009875"/>
    </source>
</evidence>
<dbReference type="InterPro" id="IPR018065">
    <property type="entry name" value="Ribosomal_eL34_CS"/>
</dbReference>
<dbReference type="Pfam" id="PF01199">
    <property type="entry name" value="Ribosomal_L34e"/>
    <property type="match status" value="1"/>
</dbReference>
<organism evidence="4 5">
    <name type="scientific">Cyclotella atomus</name>
    <dbReference type="NCBI Taxonomy" id="382360"/>
    <lineage>
        <taxon>Eukaryota</taxon>
        <taxon>Sar</taxon>
        <taxon>Stramenopiles</taxon>
        <taxon>Ochrophyta</taxon>
        <taxon>Bacillariophyta</taxon>
        <taxon>Coscinodiscophyceae</taxon>
        <taxon>Thalassiosirophycidae</taxon>
        <taxon>Stephanodiscales</taxon>
        <taxon>Stephanodiscaceae</taxon>
        <taxon>Cyclotella</taxon>
    </lineage>
</organism>
<dbReference type="AlphaFoldDB" id="A0ABD3P5P8"/>
<proteinExistence type="inferred from homology"/>
<evidence type="ECO:0008006" key="6">
    <source>
        <dbReference type="Google" id="ProtNLM"/>
    </source>
</evidence>
<dbReference type="Proteomes" id="UP001530400">
    <property type="component" value="Unassembled WGS sequence"/>
</dbReference>
<evidence type="ECO:0000313" key="4">
    <source>
        <dbReference type="EMBL" id="KAL3782748.1"/>
    </source>
</evidence>
<dbReference type="GO" id="GO:0005840">
    <property type="term" value="C:ribosome"/>
    <property type="evidence" value="ECO:0007669"/>
    <property type="project" value="UniProtKB-KW"/>
</dbReference>
<evidence type="ECO:0000313" key="5">
    <source>
        <dbReference type="Proteomes" id="UP001530400"/>
    </source>
</evidence>
<dbReference type="GO" id="GO:1990904">
    <property type="term" value="C:ribonucleoprotein complex"/>
    <property type="evidence" value="ECO:0007669"/>
    <property type="project" value="UniProtKB-KW"/>
</dbReference>
<dbReference type="PROSITE" id="PS01145">
    <property type="entry name" value="RIBOSOMAL_L34E"/>
    <property type="match status" value="1"/>
</dbReference>
<dbReference type="PANTHER" id="PTHR10759">
    <property type="entry name" value="60S RIBOSOMAL PROTEIN L34"/>
    <property type="match status" value="1"/>
</dbReference>
<keyword evidence="5" id="KW-1185">Reference proteome</keyword>
<dbReference type="InterPro" id="IPR038562">
    <property type="entry name" value="Ribosomal_eL34_C_sf"/>
</dbReference>
<dbReference type="Gene3D" id="6.20.340.10">
    <property type="match status" value="1"/>
</dbReference>
<comment type="caution">
    <text evidence="4">The sequence shown here is derived from an EMBL/GenBank/DDBJ whole genome shotgun (WGS) entry which is preliminary data.</text>
</comment>
<dbReference type="PRINTS" id="PR01250">
    <property type="entry name" value="RIBOSOMALL34"/>
</dbReference>
<accession>A0ABD3P5P8</accession>
<keyword evidence="2" id="KW-0689">Ribosomal protein</keyword>
<evidence type="ECO:0000256" key="3">
    <source>
        <dbReference type="ARBA" id="ARBA00023274"/>
    </source>
</evidence>
<keyword evidence="3" id="KW-0687">Ribonucleoprotein</keyword>
<reference evidence="4 5" key="1">
    <citation type="submission" date="2024-10" db="EMBL/GenBank/DDBJ databases">
        <title>Updated reference genomes for cyclostephanoid diatoms.</title>
        <authorList>
            <person name="Roberts W.R."/>
            <person name="Alverson A.J."/>
        </authorList>
    </citation>
    <scope>NUCLEOTIDE SEQUENCE [LARGE SCALE GENOMIC DNA]</scope>
    <source>
        <strain evidence="4 5">AJA010-31</strain>
    </source>
</reference>
<protein>
    <recommendedName>
        <fullName evidence="6">60S ribosomal protein L34</fullName>
    </recommendedName>
</protein>
<comment type="similarity">
    <text evidence="1">Belongs to the eukaryotic ribosomal protein eL34 family.</text>
</comment>
<gene>
    <name evidence="4" type="ORF">ACHAWO_003738</name>
</gene>
<dbReference type="Gene3D" id="6.20.370.70">
    <property type="match status" value="1"/>
</dbReference>
<dbReference type="InterPro" id="IPR008195">
    <property type="entry name" value="Ribosomal_eL34"/>
</dbReference>